<evidence type="ECO:0000313" key="6">
    <source>
        <dbReference type="Proteomes" id="UP001595075"/>
    </source>
</evidence>
<sequence>MMKKLLSKAKGTISELTDSPSQKPTTLANQPSTISAPTAIDVLRYRYHWGTNLGSVFVLEKWLSGSMFPSSSTGDHELAAVAAAVKETGIDAAKMKWEAHWRDAVTEADFEWLVKEARCTSIRLPIGFFTLGEEWCRGTGFEGVSGVYVNAWSAVREFVKRARGWGVGVLLDFHFVYGGANGEAHGSASGKAELWGNRDNLERTKKALAWIAGQVREMDGVIGLQVVNEATFGAQGMYVFYEDVVTEIARWDESLPVYISDAWDLKTVLDWTNGRRLLSGGPRNPVVVDTHRYYTFSDEDRSQSPQQIIGRLGAELEELNGKEGSLGDRGEAQIIVGEWSCVLDGQTWAKVEPEEKDGLVSQFGRAQSQKWQQRAGGSYFWTCKMDWMDGGEWGFAEQTKKHNITPPEYLTLPAQEVRNRVGAAEDRRAELAHTARQSHEDYWNRTAPGKYFEHQLYSDGWNTGFSDAETFFGMRNQGGLTSATEGGDKIGCLEIWVKKRLWESGQRGEFIWIWEQGFRAGVGGFYQCVGI</sequence>
<dbReference type="PANTHER" id="PTHR31297:SF43">
    <property type="entry name" value="GLUCAN 1,3-BETA-GLUCOSIDASE 3"/>
    <property type="match status" value="1"/>
</dbReference>
<evidence type="ECO:0008006" key="7">
    <source>
        <dbReference type="Google" id="ProtNLM"/>
    </source>
</evidence>
<keyword evidence="3" id="KW-0326">Glycosidase</keyword>
<gene>
    <name evidence="5" type="ORF">VTL71DRAFT_1841</name>
</gene>
<evidence type="ECO:0000256" key="3">
    <source>
        <dbReference type="ARBA" id="ARBA00023295"/>
    </source>
</evidence>
<dbReference type="InterPro" id="IPR050386">
    <property type="entry name" value="Glycosyl_hydrolase_5"/>
</dbReference>
<evidence type="ECO:0000256" key="2">
    <source>
        <dbReference type="ARBA" id="ARBA00022801"/>
    </source>
</evidence>
<dbReference type="PANTHER" id="PTHR31297">
    <property type="entry name" value="GLUCAN ENDO-1,6-BETA-GLUCOSIDASE B"/>
    <property type="match status" value="1"/>
</dbReference>
<organism evidence="5 6">
    <name type="scientific">Oculimacula yallundae</name>
    <dbReference type="NCBI Taxonomy" id="86028"/>
    <lineage>
        <taxon>Eukaryota</taxon>
        <taxon>Fungi</taxon>
        <taxon>Dikarya</taxon>
        <taxon>Ascomycota</taxon>
        <taxon>Pezizomycotina</taxon>
        <taxon>Leotiomycetes</taxon>
        <taxon>Helotiales</taxon>
        <taxon>Ploettnerulaceae</taxon>
        <taxon>Oculimacula</taxon>
    </lineage>
</organism>
<reference evidence="5 6" key="1">
    <citation type="journal article" date="2024" name="Commun. Biol.">
        <title>Comparative genomic analysis of thermophilic fungi reveals convergent evolutionary adaptations and gene losses.</title>
        <authorList>
            <person name="Steindorff A.S."/>
            <person name="Aguilar-Pontes M.V."/>
            <person name="Robinson A.J."/>
            <person name="Andreopoulos B."/>
            <person name="LaButti K."/>
            <person name="Kuo A."/>
            <person name="Mondo S."/>
            <person name="Riley R."/>
            <person name="Otillar R."/>
            <person name="Haridas S."/>
            <person name="Lipzen A."/>
            <person name="Grimwood J."/>
            <person name="Schmutz J."/>
            <person name="Clum A."/>
            <person name="Reid I.D."/>
            <person name="Moisan M.C."/>
            <person name="Butler G."/>
            <person name="Nguyen T.T.M."/>
            <person name="Dewar K."/>
            <person name="Conant G."/>
            <person name="Drula E."/>
            <person name="Henrissat B."/>
            <person name="Hansel C."/>
            <person name="Singer S."/>
            <person name="Hutchinson M.I."/>
            <person name="de Vries R.P."/>
            <person name="Natvig D.O."/>
            <person name="Powell A.J."/>
            <person name="Tsang A."/>
            <person name="Grigoriev I.V."/>
        </authorList>
    </citation>
    <scope>NUCLEOTIDE SEQUENCE [LARGE SCALE GENOMIC DNA]</scope>
    <source>
        <strain evidence="5 6">CBS 494.80</strain>
    </source>
</reference>
<keyword evidence="2" id="KW-0378">Hydrolase</keyword>
<comment type="caution">
    <text evidence="5">The sequence shown here is derived from an EMBL/GenBank/DDBJ whole genome shotgun (WGS) entry which is preliminary data.</text>
</comment>
<dbReference type="Proteomes" id="UP001595075">
    <property type="component" value="Unassembled WGS sequence"/>
</dbReference>
<proteinExistence type="inferred from homology"/>
<accession>A0ABR4CD78</accession>
<comment type="similarity">
    <text evidence="1">Belongs to the glycosyl hydrolase 5 (cellulase A) family.</text>
</comment>
<dbReference type="SUPFAM" id="SSF51445">
    <property type="entry name" value="(Trans)glycosidases"/>
    <property type="match status" value="1"/>
</dbReference>
<keyword evidence="6" id="KW-1185">Reference proteome</keyword>
<evidence type="ECO:0000256" key="1">
    <source>
        <dbReference type="ARBA" id="ARBA00005641"/>
    </source>
</evidence>
<protein>
    <recommendedName>
        <fullName evidence="7">Glucan 1,3-beta-glucosidase</fullName>
    </recommendedName>
</protein>
<dbReference type="EMBL" id="JAZHXI010000010">
    <property type="protein sequence ID" value="KAL2067416.1"/>
    <property type="molecule type" value="Genomic_DNA"/>
</dbReference>
<dbReference type="Gene3D" id="3.20.20.80">
    <property type="entry name" value="Glycosidases"/>
    <property type="match status" value="1"/>
</dbReference>
<feature type="compositionally biased region" description="Polar residues" evidence="4">
    <location>
        <begin position="14"/>
        <end position="32"/>
    </location>
</feature>
<evidence type="ECO:0000313" key="5">
    <source>
        <dbReference type="EMBL" id="KAL2067416.1"/>
    </source>
</evidence>
<name>A0ABR4CD78_9HELO</name>
<dbReference type="InterPro" id="IPR017853">
    <property type="entry name" value="GH"/>
</dbReference>
<feature type="region of interest" description="Disordered" evidence="4">
    <location>
        <begin position="1"/>
        <end position="32"/>
    </location>
</feature>
<evidence type="ECO:0000256" key="4">
    <source>
        <dbReference type="SAM" id="MobiDB-lite"/>
    </source>
</evidence>